<organism evidence="3 4">
    <name type="scientific">Caenorhabditis auriculariae</name>
    <dbReference type="NCBI Taxonomy" id="2777116"/>
    <lineage>
        <taxon>Eukaryota</taxon>
        <taxon>Metazoa</taxon>
        <taxon>Ecdysozoa</taxon>
        <taxon>Nematoda</taxon>
        <taxon>Chromadorea</taxon>
        <taxon>Rhabditida</taxon>
        <taxon>Rhabditina</taxon>
        <taxon>Rhabditomorpha</taxon>
        <taxon>Rhabditoidea</taxon>
        <taxon>Rhabditidae</taxon>
        <taxon>Peloderinae</taxon>
        <taxon>Caenorhabditis</taxon>
    </lineage>
</organism>
<dbReference type="Pfam" id="PF00326">
    <property type="entry name" value="Peptidase_S9"/>
    <property type="match status" value="1"/>
</dbReference>
<evidence type="ECO:0000259" key="1">
    <source>
        <dbReference type="Pfam" id="PF00326"/>
    </source>
</evidence>
<dbReference type="OrthoDB" id="16520at2759"/>
<evidence type="ECO:0000313" key="4">
    <source>
        <dbReference type="Proteomes" id="UP000835052"/>
    </source>
</evidence>
<reference evidence="3" key="1">
    <citation type="submission" date="2020-10" db="EMBL/GenBank/DDBJ databases">
        <authorList>
            <person name="Kikuchi T."/>
        </authorList>
    </citation>
    <scope>NUCLEOTIDE SEQUENCE</scope>
    <source>
        <strain evidence="3">NKZ352</strain>
    </source>
</reference>
<dbReference type="GO" id="GO:0006508">
    <property type="term" value="P:proteolysis"/>
    <property type="evidence" value="ECO:0007669"/>
    <property type="project" value="InterPro"/>
</dbReference>
<dbReference type="Gene3D" id="3.40.50.1820">
    <property type="entry name" value="alpha/beta hydrolase"/>
    <property type="match status" value="1"/>
</dbReference>
<evidence type="ECO:0000259" key="2">
    <source>
        <dbReference type="Pfam" id="PF00930"/>
    </source>
</evidence>
<dbReference type="GO" id="GO:0008236">
    <property type="term" value="F:serine-type peptidase activity"/>
    <property type="evidence" value="ECO:0007669"/>
    <property type="project" value="InterPro"/>
</dbReference>
<dbReference type="PANTHER" id="PTHR11731">
    <property type="entry name" value="PROTEASE FAMILY S9B,C DIPEPTIDYL-PEPTIDASE IV-RELATED"/>
    <property type="match status" value="1"/>
</dbReference>
<gene>
    <name evidence="3" type="ORF">CAUJ_LOCUS2345</name>
</gene>
<dbReference type="EMBL" id="CAJGYM010000004">
    <property type="protein sequence ID" value="CAD6186426.1"/>
    <property type="molecule type" value="Genomic_DNA"/>
</dbReference>
<comment type="caution">
    <text evidence="3">The sequence shown here is derived from an EMBL/GenBank/DDBJ whole genome shotgun (WGS) entry which is preliminary data.</text>
</comment>
<dbReference type="SUPFAM" id="SSF53474">
    <property type="entry name" value="alpha/beta-Hydrolases"/>
    <property type="match status" value="1"/>
</dbReference>
<accession>A0A8S1GSB5</accession>
<dbReference type="InterPro" id="IPR029058">
    <property type="entry name" value="AB_hydrolase_fold"/>
</dbReference>
<dbReference type="SUPFAM" id="SSF82171">
    <property type="entry name" value="DPP6 N-terminal domain-like"/>
    <property type="match status" value="1"/>
</dbReference>
<dbReference type="InterPro" id="IPR002469">
    <property type="entry name" value="Peptidase_S9B_N"/>
</dbReference>
<feature type="domain" description="Peptidase S9 prolyl oligopeptidase catalytic" evidence="1">
    <location>
        <begin position="627"/>
        <end position="822"/>
    </location>
</feature>
<dbReference type="PANTHER" id="PTHR11731:SF193">
    <property type="entry name" value="DIPEPTIDYL PEPTIDASE 9"/>
    <property type="match status" value="1"/>
</dbReference>
<dbReference type="AlphaFoldDB" id="A0A8S1GSB5"/>
<dbReference type="InterPro" id="IPR001375">
    <property type="entry name" value="Peptidase_S9_cat"/>
</dbReference>
<keyword evidence="4" id="KW-1185">Reference proteome</keyword>
<dbReference type="InterPro" id="IPR050278">
    <property type="entry name" value="Serine_Prot_S9B/DPPIV"/>
</dbReference>
<dbReference type="GO" id="GO:0008239">
    <property type="term" value="F:dipeptidyl-peptidase activity"/>
    <property type="evidence" value="ECO:0007669"/>
    <property type="project" value="TreeGrafter"/>
</dbReference>
<feature type="domain" description="Dipeptidylpeptidase IV N-terminal" evidence="2">
    <location>
        <begin position="160"/>
        <end position="487"/>
    </location>
</feature>
<proteinExistence type="predicted"/>
<protein>
    <submittedName>
        <fullName evidence="3">Uncharacterized protein</fullName>
    </submittedName>
</protein>
<dbReference type="Gene3D" id="2.140.10.30">
    <property type="entry name" value="Dipeptidylpeptidase IV, N-terminal domain"/>
    <property type="match status" value="1"/>
</dbReference>
<dbReference type="Pfam" id="PF00930">
    <property type="entry name" value="DPPIV_N"/>
    <property type="match status" value="1"/>
</dbReference>
<name>A0A8S1GSB5_9PELO</name>
<sequence length="829" mass="92975">MAPSEAAPTPVVSFPDLISHAKQTRMEVRTVLAITFTKMTIVKTESGCKMYALGTPQCSSMQTLLSASLPKSPNGNNSDVVRLTPMYDDSQIKIRAAPSAEFSLMCERQRSAVVSGVMDYSIGLDESNLMLNTGERLYRVLDGRIKSLGAIRVVDLEVDQEVEELTSVFSSKRPGFVSDARVCPSDNRIIAFVLNKKIYIDINGVVVFSTAEAEGVTNGVSPYIAQEELERFEAIWWSPTSPRLLFERVDERAVDNLSFSCPGKLDADPPMRYPRVGLSNATSELRMLIIEDGKVLQARLKYSLRAYFHTMEYIVRAGFANDGRTVWAQLMNRQQNSCVLVLIPEKDFIIDGCQSTDQRNGSCSPSPSTPFVKHWVNVHANESDAWINVHNATVPLDSSDRPGEYSFVYSKETGKGSQLLIVNITLNNDGTVFSQQEFSLLPEDANFSICKTTNVHVDKNRKLVYFLANHSNPIEWNVCVASYSHRDRILFRQLTPDGITFKTERASHSLALHPEVGFACWATSLNQQQHCRFYALHHSKDDVLPTAEYVTEVILAGTAPVPSPTKKEMVPEVIEYKTASSPFTFYALVMKPFNYVPHRSYPVVQYVYGGPGVQVVRNDFSTWVPFQKYTRLGFAVVMLDGRGSANRGLDFESPIKRRLGVVEVEDQLEGLRIVAERCGGLLDLERVVVTGWSYGGYMALMMLAKHPNVYRAAIAGGAVTDWRLYDTAYTERYMGYPLKENYDNCSVLPFVHALPEEPGRLMLIHGLIDENVHFTHMERLINTLIKRGKPYDLKLFPSERHGVRSSESAAYLDACMLRFIIDACNLPSR</sequence>
<dbReference type="Proteomes" id="UP000835052">
    <property type="component" value="Unassembled WGS sequence"/>
</dbReference>
<evidence type="ECO:0000313" key="3">
    <source>
        <dbReference type="EMBL" id="CAD6186426.1"/>
    </source>
</evidence>